<evidence type="ECO:0000313" key="2">
    <source>
        <dbReference type="EMBL" id="RDZ27393.1"/>
    </source>
</evidence>
<accession>A0A371K0E2</accession>
<keyword evidence="3" id="KW-1185">Reference proteome</keyword>
<comment type="caution">
    <text evidence="2">The sequence shown here is derived from an EMBL/GenBank/DDBJ whole genome shotgun (WGS) entry which is preliminary data.</text>
</comment>
<feature type="region of interest" description="Disordered" evidence="1">
    <location>
        <begin position="46"/>
        <end position="65"/>
    </location>
</feature>
<evidence type="ECO:0000256" key="1">
    <source>
        <dbReference type="SAM" id="MobiDB-lite"/>
    </source>
</evidence>
<name>A0A371K0E2_9GAMM</name>
<dbReference type="Proteomes" id="UP000264492">
    <property type="component" value="Unassembled WGS sequence"/>
</dbReference>
<sequence length="120" mass="12434">MSALPPLSAVLRCLLFGLLIALAVVRPVLAFSDEALELSHSMAAIDAQAQDHPPSEPGDDQQGDCDPRWHLSHCCGLQAALLPALAFAAPALPAPAVQARAPGEFVPAPTATPFRPPISA</sequence>
<evidence type="ECO:0000313" key="3">
    <source>
        <dbReference type="Proteomes" id="UP000264492"/>
    </source>
</evidence>
<dbReference type="EMBL" id="QTSU01000002">
    <property type="protein sequence ID" value="RDZ27393.1"/>
    <property type="molecule type" value="Genomic_DNA"/>
</dbReference>
<evidence type="ECO:0008006" key="4">
    <source>
        <dbReference type="Google" id="ProtNLM"/>
    </source>
</evidence>
<dbReference type="AlphaFoldDB" id="A0A371K0E2"/>
<protein>
    <recommendedName>
        <fullName evidence="4">DUF2946 domain-containing protein</fullName>
    </recommendedName>
</protein>
<reference evidence="2 3" key="1">
    <citation type="submission" date="2018-08" db="EMBL/GenBank/DDBJ databases">
        <title>Lysobacter sp. zong2l5, whole genome shotgun sequence.</title>
        <authorList>
            <person name="Zhang X."/>
            <person name="Feng G."/>
            <person name="Zhu H."/>
        </authorList>
    </citation>
    <scope>NUCLEOTIDE SEQUENCE [LARGE SCALE GENOMIC DNA]</scope>
    <source>
        <strain evidence="3">zong2l5</strain>
    </source>
</reference>
<proteinExistence type="predicted"/>
<organism evidence="2 3">
    <name type="scientific">Lysobacter silvisoli</name>
    <dbReference type="NCBI Taxonomy" id="2293254"/>
    <lineage>
        <taxon>Bacteria</taxon>
        <taxon>Pseudomonadati</taxon>
        <taxon>Pseudomonadota</taxon>
        <taxon>Gammaproteobacteria</taxon>
        <taxon>Lysobacterales</taxon>
        <taxon>Lysobacteraceae</taxon>
        <taxon>Lysobacter</taxon>
    </lineage>
</organism>
<dbReference type="RefSeq" id="WP_115859801.1">
    <property type="nucleotide sequence ID" value="NZ_QTSU01000002.1"/>
</dbReference>
<gene>
    <name evidence="2" type="ORF">DX914_14270</name>
</gene>
<dbReference type="OrthoDB" id="6028095at2"/>